<comment type="caution">
    <text evidence="1">The sequence shown here is derived from an EMBL/GenBank/DDBJ whole genome shotgun (WGS) entry which is preliminary data.</text>
</comment>
<keyword evidence="2" id="KW-1185">Reference proteome</keyword>
<evidence type="ECO:0000313" key="2">
    <source>
        <dbReference type="Proteomes" id="UP001062846"/>
    </source>
</evidence>
<accession>A0ACC0PK39</accession>
<reference evidence="1" key="1">
    <citation type="submission" date="2022-02" db="EMBL/GenBank/DDBJ databases">
        <title>Plant Genome Project.</title>
        <authorList>
            <person name="Zhang R.-G."/>
        </authorList>
    </citation>
    <scope>NUCLEOTIDE SEQUENCE</scope>
    <source>
        <strain evidence="1">AT1</strain>
    </source>
</reference>
<organism evidence="1 2">
    <name type="scientific">Rhododendron molle</name>
    <name type="common">Chinese azalea</name>
    <name type="synonym">Azalea mollis</name>
    <dbReference type="NCBI Taxonomy" id="49168"/>
    <lineage>
        <taxon>Eukaryota</taxon>
        <taxon>Viridiplantae</taxon>
        <taxon>Streptophyta</taxon>
        <taxon>Embryophyta</taxon>
        <taxon>Tracheophyta</taxon>
        <taxon>Spermatophyta</taxon>
        <taxon>Magnoliopsida</taxon>
        <taxon>eudicotyledons</taxon>
        <taxon>Gunneridae</taxon>
        <taxon>Pentapetalae</taxon>
        <taxon>asterids</taxon>
        <taxon>Ericales</taxon>
        <taxon>Ericaceae</taxon>
        <taxon>Ericoideae</taxon>
        <taxon>Rhodoreae</taxon>
        <taxon>Rhododendron</taxon>
    </lineage>
</organism>
<dbReference type="Proteomes" id="UP001062846">
    <property type="component" value="Chromosome 3"/>
</dbReference>
<proteinExistence type="predicted"/>
<dbReference type="EMBL" id="CM046390">
    <property type="protein sequence ID" value="KAI8565092.1"/>
    <property type="molecule type" value="Genomic_DNA"/>
</dbReference>
<protein>
    <submittedName>
        <fullName evidence="1">Uncharacterized protein</fullName>
    </submittedName>
</protein>
<evidence type="ECO:0000313" key="1">
    <source>
        <dbReference type="EMBL" id="KAI8565092.1"/>
    </source>
</evidence>
<name>A0ACC0PK39_RHOML</name>
<gene>
    <name evidence="1" type="ORF">RHMOL_Rhmol03G0233800</name>
</gene>
<sequence>MMPRQSYIKLSQSSLISIEQQINMRTTLLEWMPSRMIILLSGLDQAPISIREYLI</sequence>